<evidence type="ECO:0000256" key="1">
    <source>
        <dbReference type="SAM" id="MobiDB-lite"/>
    </source>
</evidence>
<feature type="compositionally biased region" description="Basic and acidic residues" evidence="1">
    <location>
        <begin position="71"/>
        <end position="84"/>
    </location>
</feature>
<keyword evidence="2" id="KW-0472">Membrane</keyword>
<evidence type="ECO:0000256" key="2">
    <source>
        <dbReference type="SAM" id="Phobius"/>
    </source>
</evidence>
<evidence type="ECO:0000313" key="3">
    <source>
        <dbReference type="EMBL" id="GIK05007.1"/>
    </source>
</evidence>
<protein>
    <submittedName>
        <fullName evidence="3">Uncharacterized protein</fullName>
    </submittedName>
</protein>
<organism evidence="3 4">
    <name type="scientific">Aspergillus viridinutans</name>
    <dbReference type="NCBI Taxonomy" id="75553"/>
    <lineage>
        <taxon>Eukaryota</taxon>
        <taxon>Fungi</taxon>
        <taxon>Dikarya</taxon>
        <taxon>Ascomycota</taxon>
        <taxon>Pezizomycotina</taxon>
        <taxon>Eurotiomycetes</taxon>
        <taxon>Eurotiomycetidae</taxon>
        <taxon>Eurotiales</taxon>
        <taxon>Aspergillaceae</taxon>
        <taxon>Aspergillus</taxon>
        <taxon>Aspergillus subgen. Fumigati</taxon>
    </lineage>
</organism>
<comment type="caution">
    <text evidence="3">The sequence shown here is derived from an EMBL/GenBank/DDBJ whole genome shotgun (WGS) entry which is preliminary data.</text>
</comment>
<dbReference type="EMBL" id="BOPL01000007">
    <property type="protein sequence ID" value="GIK05007.1"/>
    <property type="molecule type" value="Genomic_DNA"/>
</dbReference>
<proteinExistence type="predicted"/>
<name>A0A9P3F4A1_ASPVI</name>
<dbReference type="RefSeq" id="XP_043128193.1">
    <property type="nucleotide sequence ID" value="XM_043272258.1"/>
</dbReference>
<dbReference type="Proteomes" id="UP000710440">
    <property type="component" value="Unassembled WGS sequence"/>
</dbReference>
<keyword evidence="2" id="KW-1133">Transmembrane helix</keyword>
<evidence type="ECO:0000313" key="4">
    <source>
        <dbReference type="Proteomes" id="UP000710440"/>
    </source>
</evidence>
<dbReference type="OrthoDB" id="10428802at2759"/>
<dbReference type="AlphaFoldDB" id="A0A9P3F4A1"/>
<sequence>MANSSEVWLTFDATTFAVALCGCVLLLAVMRSAVLKEILRHWHLSTLPICPRCGGHVHAPRGSFSSATTSHEGHFENAGEDKRE</sequence>
<gene>
    <name evidence="3" type="ORF">Aspvir_009106</name>
</gene>
<feature type="region of interest" description="Disordered" evidence="1">
    <location>
        <begin position="62"/>
        <end position="84"/>
    </location>
</feature>
<keyword evidence="4" id="KW-1185">Reference proteome</keyword>
<dbReference type="GeneID" id="66937088"/>
<feature type="transmembrane region" description="Helical" evidence="2">
    <location>
        <begin position="13"/>
        <end position="34"/>
    </location>
</feature>
<reference evidence="3 4" key="1">
    <citation type="submission" date="2021-02" db="EMBL/GenBank/DDBJ databases">
        <title>Pan-genome distribution and transcriptional activeness of fungal secondary metabolism genes in Aspergillus section Fumigati.</title>
        <authorList>
            <person name="Takahashi H."/>
            <person name="Umemura M."/>
            <person name="Ninomiya A."/>
            <person name="Kusuya Y."/>
            <person name="Urayama S."/>
            <person name="Shimizu M."/>
            <person name="Watanabe A."/>
            <person name="Kamei K."/>
            <person name="Yaguchi T."/>
            <person name="Hagiwara D."/>
        </authorList>
    </citation>
    <scope>NUCLEOTIDE SEQUENCE [LARGE SCALE GENOMIC DNA]</scope>
    <source>
        <strain evidence="3 4">IFM 47045</strain>
    </source>
</reference>
<keyword evidence="2" id="KW-0812">Transmembrane</keyword>
<accession>A0A9P3F4A1</accession>